<reference evidence="2 3" key="1">
    <citation type="submission" date="2020-08" db="EMBL/GenBank/DDBJ databases">
        <authorList>
            <person name="Liu G."/>
            <person name="Sun C."/>
        </authorList>
    </citation>
    <scope>NUCLEOTIDE SEQUENCE [LARGE SCALE GENOMIC DNA]</scope>
    <source>
        <strain evidence="2 3">OT19</strain>
        <plasmid evidence="2 3">plas1</plasmid>
    </source>
</reference>
<dbReference type="PANTHER" id="PTHR30605">
    <property type="entry name" value="ANHYDRO-N-ACETYLMURAMIC ACID KINASE"/>
    <property type="match status" value="1"/>
</dbReference>
<organism evidence="2 3">
    <name type="scientific">Croceicoccus marinus</name>
    <dbReference type="NCBI Taxonomy" id="450378"/>
    <lineage>
        <taxon>Bacteria</taxon>
        <taxon>Pseudomonadati</taxon>
        <taxon>Pseudomonadota</taxon>
        <taxon>Alphaproteobacteria</taxon>
        <taxon>Sphingomonadales</taxon>
        <taxon>Erythrobacteraceae</taxon>
        <taxon>Croceicoccus</taxon>
    </lineage>
</organism>
<dbReference type="EC" id="2.7.1.170" evidence="2"/>
<dbReference type="NCBIfam" id="NF007141">
    <property type="entry name" value="PRK09585.1-5"/>
    <property type="match status" value="1"/>
</dbReference>
<name>A0A7G6W127_9SPHN</name>
<keyword evidence="2" id="KW-0808">Transferase</keyword>
<evidence type="ECO:0000256" key="1">
    <source>
        <dbReference type="ARBA" id="ARBA00023277"/>
    </source>
</evidence>
<keyword evidence="2" id="KW-0418">Kinase</keyword>
<dbReference type="Pfam" id="PF03702">
    <property type="entry name" value="AnmK"/>
    <property type="match status" value="1"/>
</dbReference>
<dbReference type="Gene3D" id="3.30.420.40">
    <property type="match status" value="2"/>
</dbReference>
<dbReference type="GO" id="GO:0009254">
    <property type="term" value="P:peptidoglycan turnover"/>
    <property type="evidence" value="ECO:0007669"/>
    <property type="project" value="InterPro"/>
</dbReference>
<proteinExistence type="predicted"/>
<dbReference type="Proteomes" id="UP000515297">
    <property type="component" value="Plasmid plas1"/>
</dbReference>
<dbReference type="EMBL" id="CP060053">
    <property type="protein sequence ID" value="QNE07692.1"/>
    <property type="molecule type" value="Genomic_DNA"/>
</dbReference>
<sequence length="354" mass="37265">MSGTSLDGVDAAIIQTDGERLTAFAGNAFEPYTTDEREAVIGATHDALAWDGDGERPSSFAEVDALVADIHIRTARRLLDLCPHTVSLIGFHGQTVLHRPARALSVQLGDAFAIARALGIAVIAGMRQADLDAGGEGAPIAPLYHRALARWAKTDGAVCFLNVGGVANLTYIGEDESIMACDTGPGNGLIDLMLQDRGLARYDEDGRFSAQGTVDPAVLKALFASPYFTRQGPRSLDRYDFPLAPLANLSAQDAAATLVAFTADAVGLAADRLPTRPVSWFVCGGGRHNPSLMRAFEERLGDCRSIDAIGLNGDFIEAEAMAFLAARSARGLALTLPETTGAPAPICGGVRFDP</sequence>
<dbReference type="AlphaFoldDB" id="A0A7G6W127"/>
<dbReference type="GO" id="GO:0006040">
    <property type="term" value="P:amino sugar metabolic process"/>
    <property type="evidence" value="ECO:0007669"/>
    <property type="project" value="InterPro"/>
</dbReference>
<gene>
    <name evidence="2" type="ORF">H4O24_19210</name>
</gene>
<protein>
    <submittedName>
        <fullName evidence="2">Anhydro-N-acetylmuramic acid kinase</fullName>
        <ecNumber evidence="2">2.7.1.170</ecNumber>
    </submittedName>
</protein>
<dbReference type="InterPro" id="IPR005338">
    <property type="entry name" value="Anhydro_N_Ac-Mur_kinase"/>
</dbReference>
<dbReference type="SUPFAM" id="SSF53067">
    <property type="entry name" value="Actin-like ATPase domain"/>
    <property type="match status" value="1"/>
</dbReference>
<evidence type="ECO:0000313" key="2">
    <source>
        <dbReference type="EMBL" id="QNE07692.1"/>
    </source>
</evidence>
<dbReference type="InterPro" id="IPR043129">
    <property type="entry name" value="ATPase_NBD"/>
</dbReference>
<evidence type="ECO:0000313" key="3">
    <source>
        <dbReference type="Proteomes" id="UP000515297"/>
    </source>
</evidence>
<accession>A0A7G6W127</accession>
<dbReference type="GO" id="GO:0016301">
    <property type="term" value="F:kinase activity"/>
    <property type="evidence" value="ECO:0007669"/>
    <property type="project" value="UniProtKB-KW"/>
</dbReference>
<dbReference type="GO" id="GO:0016773">
    <property type="term" value="F:phosphotransferase activity, alcohol group as acceptor"/>
    <property type="evidence" value="ECO:0007669"/>
    <property type="project" value="InterPro"/>
</dbReference>
<dbReference type="PANTHER" id="PTHR30605:SF0">
    <property type="entry name" value="ANHYDRO-N-ACETYLMURAMIC ACID KINASE"/>
    <property type="match status" value="1"/>
</dbReference>
<dbReference type="GO" id="GO:0005524">
    <property type="term" value="F:ATP binding"/>
    <property type="evidence" value="ECO:0007669"/>
    <property type="project" value="InterPro"/>
</dbReference>
<keyword evidence="2" id="KW-0614">Plasmid</keyword>
<keyword evidence="1" id="KW-0119">Carbohydrate metabolism</keyword>
<geneLocation type="plasmid" evidence="2 3">
    <name>plas1</name>
</geneLocation>